<dbReference type="Proteomes" id="UP000790347">
    <property type="component" value="Unassembled WGS sequence"/>
</dbReference>
<dbReference type="InterPro" id="IPR000477">
    <property type="entry name" value="RT_dom"/>
</dbReference>
<evidence type="ECO:0000313" key="3">
    <source>
        <dbReference type="Proteomes" id="UP000790347"/>
    </source>
</evidence>
<organism evidence="2 3">
    <name type="scientific">Dermatophagoides farinae</name>
    <name type="common">American house dust mite</name>
    <dbReference type="NCBI Taxonomy" id="6954"/>
    <lineage>
        <taxon>Eukaryota</taxon>
        <taxon>Metazoa</taxon>
        <taxon>Ecdysozoa</taxon>
        <taxon>Arthropoda</taxon>
        <taxon>Chelicerata</taxon>
        <taxon>Arachnida</taxon>
        <taxon>Acari</taxon>
        <taxon>Acariformes</taxon>
        <taxon>Sarcoptiformes</taxon>
        <taxon>Astigmata</taxon>
        <taxon>Psoroptidia</taxon>
        <taxon>Analgoidea</taxon>
        <taxon>Pyroglyphidae</taxon>
        <taxon>Dermatophagoidinae</taxon>
        <taxon>Dermatophagoides</taxon>
    </lineage>
</organism>
<feature type="domain" description="Reverse transcriptase" evidence="1">
    <location>
        <begin position="69"/>
        <end position="341"/>
    </location>
</feature>
<protein>
    <recommendedName>
        <fullName evidence="1">Reverse transcriptase domain-containing protein</fullName>
    </recommendedName>
</protein>
<evidence type="ECO:0000313" key="2">
    <source>
        <dbReference type="EMBL" id="KAH9526804.1"/>
    </source>
</evidence>
<dbReference type="CDD" id="cd01650">
    <property type="entry name" value="RT_nLTR_like"/>
    <property type="match status" value="1"/>
</dbReference>
<dbReference type="PANTHER" id="PTHR33481:SF1">
    <property type="entry name" value="ENDONUCLEASE_EXONUCLEASE_PHOSPHATASE DOMAIN-CONTAINING PROTEIN-RELATED"/>
    <property type="match status" value="1"/>
</dbReference>
<keyword evidence="3" id="KW-1185">Reference proteome</keyword>
<dbReference type="Pfam" id="PF00078">
    <property type="entry name" value="RVT_1"/>
    <property type="match status" value="1"/>
</dbReference>
<dbReference type="PROSITE" id="PS50878">
    <property type="entry name" value="RT_POL"/>
    <property type="match status" value="1"/>
</dbReference>
<proteinExistence type="predicted"/>
<gene>
    <name evidence="2" type="ORF">DERF_000866</name>
</gene>
<dbReference type="EMBL" id="ASGP02000001">
    <property type="protein sequence ID" value="KAH9526804.1"/>
    <property type="molecule type" value="Genomic_DNA"/>
</dbReference>
<dbReference type="GO" id="GO:0071897">
    <property type="term" value="P:DNA biosynthetic process"/>
    <property type="evidence" value="ECO:0007669"/>
    <property type="project" value="UniProtKB-ARBA"/>
</dbReference>
<evidence type="ECO:0000259" key="1">
    <source>
        <dbReference type="PROSITE" id="PS50878"/>
    </source>
</evidence>
<dbReference type="InterPro" id="IPR043502">
    <property type="entry name" value="DNA/RNA_pol_sf"/>
</dbReference>
<dbReference type="PANTHER" id="PTHR33481">
    <property type="entry name" value="REVERSE TRANSCRIPTASE"/>
    <property type="match status" value="1"/>
</dbReference>
<accession>A0A922I897</accession>
<dbReference type="SUPFAM" id="SSF56672">
    <property type="entry name" value="DNA/RNA polymerases"/>
    <property type="match status" value="1"/>
</dbReference>
<reference evidence="2" key="1">
    <citation type="submission" date="2013-05" db="EMBL/GenBank/DDBJ databases">
        <authorList>
            <person name="Yim A.K.Y."/>
            <person name="Chan T.F."/>
            <person name="Ji K.M."/>
            <person name="Liu X.Y."/>
            <person name="Zhou J.W."/>
            <person name="Li R.Q."/>
            <person name="Yang K.Y."/>
            <person name="Li J."/>
            <person name="Li M."/>
            <person name="Law P.T.W."/>
            <person name="Wu Y.L."/>
            <person name="Cai Z.L."/>
            <person name="Qin H."/>
            <person name="Bao Y."/>
            <person name="Leung R.K.K."/>
            <person name="Ng P.K.S."/>
            <person name="Zou J."/>
            <person name="Zhong X.J."/>
            <person name="Ran P.X."/>
            <person name="Zhong N.S."/>
            <person name="Liu Z.G."/>
            <person name="Tsui S.K.W."/>
        </authorList>
    </citation>
    <scope>NUCLEOTIDE SEQUENCE</scope>
    <source>
        <strain evidence="2">Derf</strain>
        <tissue evidence="2">Whole organism</tissue>
    </source>
</reference>
<comment type="caution">
    <text evidence="2">The sequence shown here is derived from an EMBL/GenBank/DDBJ whole genome shotgun (WGS) entry which is preliminary data.</text>
</comment>
<name>A0A922I897_DERFA</name>
<sequence>MYIRDQVNNWVNIHHNDDMPFHPVTCHELINAINKFNNNTSPGFDGLAPIICKQFVANFPDIAVAIYNQCLQLKHVPYLWKISVIRILPKPLKDDYTVPNSYRPIGLISVLSRTLERIIERRLRGYLVANKLISEHQYGFMAGKSTDHATYEIHNTLEQSMRQNGNTALISLDIRGAFDHAWHPALIKRLVLLKVPMYLIFLLRDYLDDRHILTTFGGITAAKKTNRGTVQGSVLGPLLWNIIIDQFLRINFGKYVHTQAFADDITMIVSCDSKNYFNIIINDVMKSAYHWGQNMKLTFSESKTKLMYLSKRVRAPTYPVVTMNNLAIEPVDEVKILGITYDRKLDYRPHIYKTLDKAARVFKKIMFIVKKVYGLTPRTAHLLLNCVFLPTITYGCHVWKRITQFQYMKRELRRTLKPMIQLIANRIQQHHLSLYRPSPILRHWNYILNTWQMQVFTKSIRRSNGIGSAFLVIFDGQVIYSATHRFPTFCSILQADLYIIYMAINWIIENNYHSSAITIISNNIGAIMHIIKKNNKKKSEIAKSIIESTSENIIICWRKIDKSDRFQRQSRKKAATTANNHYHQLSYQHGPMKFVKRQEKIIMLNNWSSYYENDSAGTTIKTLCPHLNNARIFAKYASFWLSQSLTGHGQFGQFLYRFGFSDDQSCQCGYELQSVYHLRNDCPLTYRLRHDYIVALSTCITIDEKIKMEVVLYEQIAMLADRLHNSIHQNSNH</sequence>
<dbReference type="AlphaFoldDB" id="A0A922I897"/>
<reference evidence="2" key="2">
    <citation type="journal article" date="2022" name="Res Sq">
        <title>Comparative Genomics Reveals Insights into the Divergent Evolution of Astigmatic Mites and Household Pest Adaptations.</title>
        <authorList>
            <person name="Xiong Q."/>
            <person name="Wan A.T.-Y."/>
            <person name="Liu X.-Y."/>
            <person name="Fung C.S.-H."/>
            <person name="Xiao X."/>
            <person name="Malainual N."/>
            <person name="Hou J."/>
            <person name="Wang L."/>
            <person name="Wang M."/>
            <person name="Yang K."/>
            <person name="Cui Y."/>
            <person name="Leung E."/>
            <person name="Nong W."/>
            <person name="Shin S.-K."/>
            <person name="Au S."/>
            <person name="Jeong K.Y."/>
            <person name="Chew F.T."/>
            <person name="Hui J."/>
            <person name="Leung T.F."/>
            <person name="Tungtrongchitr A."/>
            <person name="Zhong N."/>
            <person name="Liu Z."/>
            <person name="Tsui S."/>
        </authorList>
    </citation>
    <scope>NUCLEOTIDE SEQUENCE</scope>
    <source>
        <strain evidence="2">Derf</strain>
        <tissue evidence="2">Whole organism</tissue>
    </source>
</reference>